<proteinExistence type="predicted"/>
<dbReference type="EMBL" id="CP021417">
    <property type="protein sequence ID" value="ARU47083.2"/>
    <property type="molecule type" value="Genomic_DNA"/>
</dbReference>
<accession>A0A7Y4P9F7</accession>
<reference evidence="1 2" key="2">
    <citation type="journal article" date="2020" name="Antonie Van Leeuwenhoek">
        <title>Phylogenomic characterisation of a novel corynebacterial species pathogenic to animals.</title>
        <authorList>
            <person name="Moller J."/>
            <person name="Musella L."/>
            <person name="Melnikov V."/>
            <person name="Geissdorfer W."/>
            <person name="Burkovski A."/>
            <person name="Sangal V."/>
        </authorList>
    </citation>
    <scope>NUCLEOTIDE SEQUENCE [LARGE SCALE GENOMIC DNA]</scope>
    <source>
        <strain evidence="1 2">PO100/5</strain>
    </source>
</reference>
<reference evidence="1 2" key="1">
    <citation type="journal article" date="2014" name="BMC Vet. Res.">
        <title>First report of Corynebacterium pseudotuberculosis from caseous lymphadenitis lesions in Black Alentejano pig (Sus scrofa domesticus).</title>
        <authorList>
            <person name="Oliveira M."/>
            <person name="Barroco C."/>
            <person name="Mottola C."/>
            <person name="Santos R."/>
            <person name="Lemsaddek A."/>
            <person name="Tavares L."/>
            <person name="Semedo-Lemsaddek T."/>
        </authorList>
    </citation>
    <scope>NUCLEOTIDE SEQUENCE [LARGE SCALE GENOMIC DNA]</scope>
    <source>
        <strain evidence="1 2">PO100/5</strain>
    </source>
</reference>
<sequence>MLTCDHVQAALSARLDGEPTGIDDDVIDAHLSTCLECRAFYEEAARFNRSLTFGDATERESAPDLSEAILAGVEPMWRQQAATRAWNLALARVIMVLLGIGWAAWAIVLLIQSGSQAADALGNVDTMHERLLSEAAATRCALAFGLFFAAWQPRITGGLLPLFGALWTFSFGLGAKELILGELSGSSALQLGLLFLSVLCLLWSWLSHKGWAIVSQGIRSLTASPHS</sequence>
<keyword evidence="2" id="KW-1185">Reference proteome</keyword>
<evidence type="ECO:0000313" key="1">
    <source>
        <dbReference type="EMBL" id="ARU47083.2"/>
    </source>
</evidence>
<dbReference type="AlphaFoldDB" id="A0A7Y4P9F7"/>
<dbReference type="Proteomes" id="UP000195652">
    <property type="component" value="Chromosome"/>
</dbReference>
<dbReference type="OrthoDB" id="5197868at2"/>
<name>A0A7Y4P9F7_9CORY</name>
<gene>
    <name evidence="1" type="ORF">CBE74_04160</name>
</gene>
<protein>
    <submittedName>
        <fullName evidence="1">Zf-HC2 domain-containing protein</fullName>
    </submittedName>
</protein>
<dbReference type="InterPro" id="IPR027383">
    <property type="entry name" value="Znf_put"/>
</dbReference>
<reference evidence="1 2" key="4">
    <citation type="journal article" date="2020" name="PLoS ONE">
        <title>Taxonomic classification of strain PO100/5 shows a broader geographic distribution and genetic markers of the recently described Corynebacterium silvaticum.</title>
        <authorList>
            <person name="Viana M.V.C."/>
            <person name="Profeta R."/>
            <person name="da Silva A.L."/>
            <person name="Hurtado R."/>
            <person name="Cerqueira J.C."/>
            <person name="Ribeiro B.F.S."/>
            <person name="Almeida M.O."/>
            <person name="Morais-Rodrigues F."/>
            <person name="Soares S.C."/>
            <person name="Oliveira M."/>
            <person name="Tavares L."/>
            <person name="Figueiredo H."/>
            <person name="Wattam A.R."/>
            <person name="Barh D."/>
            <person name="Ghosh P."/>
            <person name="Silva A."/>
            <person name="Azevedo V."/>
        </authorList>
    </citation>
    <scope>NUCLEOTIDE SEQUENCE [LARGE SCALE GENOMIC DNA]</scope>
    <source>
        <strain evidence="1 2">PO100/5</strain>
    </source>
</reference>
<evidence type="ECO:0000313" key="2">
    <source>
        <dbReference type="Proteomes" id="UP000195652"/>
    </source>
</evidence>
<reference evidence="1 2" key="3">
    <citation type="journal article" date="2020" name="Int. J. Syst. Evol. Microbiol.">
        <title>Corynebacterium silvaticum sp. nov., a unique group of NTTB corynebacteria in wild boar and roe deer.</title>
        <authorList>
            <person name="Dangel A."/>
            <person name="Berger A."/>
            <person name="Rau J."/>
            <person name="Eisenberg T."/>
            <person name="Kampfer P."/>
            <person name="Margos G."/>
            <person name="Contzen M."/>
            <person name="Busse H.J."/>
            <person name="Konrad R."/>
            <person name="Peters M."/>
            <person name="Sting R."/>
            <person name="Sing A."/>
        </authorList>
    </citation>
    <scope>NUCLEOTIDE SEQUENCE [LARGE SCALE GENOMIC DNA]</scope>
    <source>
        <strain evidence="1 2">PO100/5</strain>
    </source>
</reference>
<dbReference type="Pfam" id="PF13490">
    <property type="entry name" value="zf-HC2"/>
    <property type="match status" value="1"/>
</dbReference>
<dbReference type="KEGG" id="csil:CBE74_04160"/>
<organism evidence="1 2">
    <name type="scientific">Corynebacterium silvaticum</name>
    <dbReference type="NCBI Taxonomy" id="2320431"/>
    <lineage>
        <taxon>Bacteria</taxon>
        <taxon>Bacillati</taxon>
        <taxon>Actinomycetota</taxon>
        <taxon>Actinomycetes</taxon>
        <taxon>Mycobacteriales</taxon>
        <taxon>Corynebacteriaceae</taxon>
        <taxon>Corynebacterium</taxon>
    </lineage>
</organism>